<organism evidence="1">
    <name type="scientific">marine metagenome</name>
    <dbReference type="NCBI Taxonomy" id="408172"/>
    <lineage>
        <taxon>unclassified sequences</taxon>
        <taxon>metagenomes</taxon>
        <taxon>ecological metagenomes</taxon>
    </lineage>
</organism>
<dbReference type="EMBL" id="UINC01054020">
    <property type="protein sequence ID" value="SVB71236.1"/>
    <property type="molecule type" value="Genomic_DNA"/>
</dbReference>
<gene>
    <name evidence="1" type="ORF">METZ01_LOCUS224090</name>
</gene>
<evidence type="ECO:0000313" key="1">
    <source>
        <dbReference type="EMBL" id="SVB71236.1"/>
    </source>
</evidence>
<protein>
    <submittedName>
        <fullName evidence="1">Uncharacterized protein</fullName>
    </submittedName>
</protein>
<accession>A0A382G7J5</accession>
<dbReference type="AlphaFoldDB" id="A0A382G7J5"/>
<sequence length="25" mass="2732">MGYIHHVLALASLPAALQKFLHGMI</sequence>
<reference evidence="1" key="1">
    <citation type="submission" date="2018-05" db="EMBL/GenBank/DDBJ databases">
        <authorList>
            <person name="Lanie J.A."/>
            <person name="Ng W.-L."/>
            <person name="Kazmierczak K.M."/>
            <person name="Andrzejewski T.M."/>
            <person name="Davidsen T.M."/>
            <person name="Wayne K.J."/>
            <person name="Tettelin H."/>
            <person name="Glass J.I."/>
            <person name="Rusch D."/>
            <person name="Podicherti R."/>
            <person name="Tsui H.-C.T."/>
            <person name="Winkler M.E."/>
        </authorList>
    </citation>
    <scope>NUCLEOTIDE SEQUENCE</scope>
</reference>
<name>A0A382G7J5_9ZZZZ</name>
<proteinExistence type="predicted"/>